<organism evidence="4 5">
    <name type="scientific">Adineta steineri</name>
    <dbReference type="NCBI Taxonomy" id="433720"/>
    <lineage>
        <taxon>Eukaryota</taxon>
        <taxon>Metazoa</taxon>
        <taxon>Spiralia</taxon>
        <taxon>Gnathifera</taxon>
        <taxon>Rotifera</taxon>
        <taxon>Eurotatoria</taxon>
        <taxon>Bdelloidea</taxon>
        <taxon>Adinetida</taxon>
        <taxon>Adinetidae</taxon>
        <taxon>Adineta</taxon>
    </lineage>
</organism>
<dbReference type="EMBL" id="CAJNOE010000097">
    <property type="protein sequence ID" value="CAF0905649.1"/>
    <property type="molecule type" value="Genomic_DNA"/>
</dbReference>
<feature type="transmembrane region" description="Helical" evidence="2">
    <location>
        <begin position="637"/>
        <end position="660"/>
    </location>
</feature>
<feature type="compositionally biased region" description="Acidic residues" evidence="1">
    <location>
        <begin position="612"/>
        <end position="623"/>
    </location>
</feature>
<reference evidence="4" key="1">
    <citation type="submission" date="2021-02" db="EMBL/GenBank/DDBJ databases">
        <authorList>
            <person name="Nowell W R."/>
        </authorList>
    </citation>
    <scope>NUCLEOTIDE SEQUENCE</scope>
</reference>
<evidence type="ECO:0000256" key="1">
    <source>
        <dbReference type="SAM" id="MobiDB-lite"/>
    </source>
</evidence>
<dbReference type="AlphaFoldDB" id="A0A814A1M0"/>
<feature type="compositionally biased region" description="Basic and acidic residues" evidence="1">
    <location>
        <begin position="456"/>
        <end position="470"/>
    </location>
</feature>
<keyword evidence="2" id="KW-1133">Transmembrane helix</keyword>
<feature type="compositionally biased region" description="Acidic residues" evidence="1">
    <location>
        <begin position="535"/>
        <end position="549"/>
    </location>
</feature>
<name>A0A814A1M0_9BILA</name>
<accession>A0A814A1M0</accession>
<keyword evidence="2" id="KW-0472">Membrane</keyword>
<gene>
    <name evidence="4" type="ORF">IZO911_LOCUS12495</name>
</gene>
<dbReference type="Proteomes" id="UP000663860">
    <property type="component" value="Unassembled WGS sequence"/>
</dbReference>
<feature type="region of interest" description="Disordered" evidence="1">
    <location>
        <begin position="436"/>
        <end position="630"/>
    </location>
</feature>
<evidence type="ECO:0000313" key="5">
    <source>
        <dbReference type="Proteomes" id="UP000663860"/>
    </source>
</evidence>
<proteinExistence type="predicted"/>
<sequence length="683" mass="76956">MLRNTALLCLLLVISLSTSSSTLTKRKNLVRRQLNPQHCEAITGFDCKCSYYRVTCTIDHELPSPINIIENEKQKYQSVELVIAAPRDINVNDRTFEPIKDLYKSDGNNFEFRIKFEKFTSLRLTSPSIFNRVFPDDLPSDAQKHFALEIYNPDVPSNNNPNLFQNLNANSLEIYALYPFFGTFQQLFKDANIKFLHLSGFDVHSDVSQPFTGTIAHLELAKQADSLSVQNFPVYPVHELTINALSLTDFNSEHPSNYANLGELRVHSPDRIPANAFRQFPNIHTLSVQSDKGIDLQAFDGLTHLEKLTIKDSQPNLDLFNKLPNLKEFETNIEKLDEDTQCKLIEKLANGQVAIQAIQDDRDCTCVQAYLDTAAGRVPCNAQDCGASSCAVIKNNYNANTNTFNPPPPIRRSDGTNALLERDPRVYTAPFQVAHQDQQKLQNAAPQQQHQQQSEEDNRRPGGEYERPHSPNEPYKPQDTYDYSSNVDNSQTDKPYPDPSPKYENPWEDPNYYQSNVGNSQTEKPYSDPSTTDENSWDNEDYDVPDNEAEATTQRVTQDIWDQYPSDITTTVPSPYAIDDGYQRGQDSEESQPQNEDIEYQPDSATARPDGIDAEEDATDSSDADITPAPPKKKMSWIPIIIIGAAIIGALLIGLIIMLLRKKRAAGNSKKGYTTTPTTEQKV</sequence>
<evidence type="ECO:0000313" key="4">
    <source>
        <dbReference type="EMBL" id="CAF0905649.1"/>
    </source>
</evidence>
<feature type="signal peptide" evidence="3">
    <location>
        <begin position="1"/>
        <end position="20"/>
    </location>
</feature>
<feature type="compositionally biased region" description="Polar residues" evidence="1">
    <location>
        <begin position="481"/>
        <end position="493"/>
    </location>
</feature>
<keyword evidence="3" id="KW-0732">Signal</keyword>
<feature type="chain" id="PRO_5032455295" evidence="3">
    <location>
        <begin position="21"/>
        <end position="683"/>
    </location>
</feature>
<evidence type="ECO:0000256" key="2">
    <source>
        <dbReference type="SAM" id="Phobius"/>
    </source>
</evidence>
<protein>
    <submittedName>
        <fullName evidence="4">Uncharacterized protein</fullName>
    </submittedName>
</protein>
<feature type="compositionally biased region" description="Polar residues" evidence="1">
    <location>
        <begin position="512"/>
        <end position="534"/>
    </location>
</feature>
<comment type="caution">
    <text evidence="4">The sequence shown here is derived from an EMBL/GenBank/DDBJ whole genome shotgun (WGS) entry which is preliminary data.</text>
</comment>
<keyword evidence="2" id="KW-0812">Transmembrane</keyword>
<evidence type="ECO:0000256" key="3">
    <source>
        <dbReference type="SAM" id="SignalP"/>
    </source>
</evidence>
<feature type="compositionally biased region" description="Low complexity" evidence="1">
    <location>
        <begin position="439"/>
        <end position="452"/>
    </location>
</feature>
<dbReference type="Gene3D" id="3.80.10.10">
    <property type="entry name" value="Ribonuclease Inhibitor"/>
    <property type="match status" value="1"/>
</dbReference>
<dbReference type="InterPro" id="IPR032675">
    <property type="entry name" value="LRR_dom_sf"/>
</dbReference>